<dbReference type="AlphaFoldDB" id="A0A1C3EPE5"/>
<dbReference type="GO" id="GO:0016747">
    <property type="term" value="F:acyltransferase activity, transferring groups other than amino-acyl groups"/>
    <property type="evidence" value="ECO:0007669"/>
    <property type="project" value="InterPro"/>
</dbReference>
<accession>A0A1C3EPE5</accession>
<sequence length="308" mass="35420">MFLIQPCSPDVVPLPLLLEADPCKRKIQGYLDQSQAWVVREGEVIIGACLTVQSNECIEIMNLSVLPEKQQRGVGRRLLEYVISHLQQQSSLPLVLGTGSFGHQLAFYQRLGFRLASIERDFFLKHYSEPLIEEGIQHRDMIRMKYEGSDRIYVDGFNECFSFQKATDDDIPFLYALRKITMTRYLEEAGMPCDEVSHLKRIKSYFEHADLIHYQGDPVGLFKVIYSVKENYWYLVQIQILPEYQGKGLGRAILQRLLLKAARHGEDVHLSVITSSPAMKLYKSMGFEEFGVQGSEILLRKIHSKINN</sequence>
<dbReference type="CDD" id="cd04301">
    <property type="entry name" value="NAT_SF"/>
    <property type="match status" value="2"/>
</dbReference>
<reference evidence="4 5" key="1">
    <citation type="submission" date="2016-05" db="EMBL/GenBank/DDBJ databases">
        <title>Genomic Taxonomy of the Vibrionaceae.</title>
        <authorList>
            <person name="Gomez-Gil B."/>
            <person name="Enciso-Ibarra J."/>
        </authorList>
    </citation>
    <scope>NUCLEOTIDE SEQUENCE [LARGE SCALE GENOMIC DNA]</scope>
    <source>
        <strain evidence="4 5">CAIM 1920</strain>
    </source>
</reference>
<dbReference type="Proteomes" id="UP000094936">
    <property type="component" value="Unassembled WGS sequence"/>
</dbReference>
<dbReference type="Pfam" id="PF13508">
    <property type="entry name" value="Acetyltransf_7"/>
    <property type="match status" value="2"/>
</dbReference>
<evidence type="ECO:0000259" key="3">
    <source>
        <dbReference type="PROSITE" id="PS51186"/>
    </source>
</evidence>
<gene>
    <name evidence="4" type="ORF">A8L45_05380</name>
</gene>
<keyword evidence="5" id="KW-1185">Reference proteome</keyword>
<dbReference type="PROSITE" id="PS51186">
    <property type="entry name" value="GNAT"/>
    <property type="match status" value="2"/>
</dbReference>
<evidence type="ECO:0000256" key="1">
    <source>
        <dbReference type="ARBA" id="ARBA00022679"/>
    </source>
</evidence>
<comment type="caution">
    <text evidence="4">The sequence shown here is derived from an EMBL/GenBank/DDBJ whole genome shotgun (WGS) entry which is preliminary data.</text>
</comment>
<dbReference type="Gene3D" id="3.40.630.30">
    <property type="match status" value="2"/>
</dbReference>
<dbReference type="PANTHER" id="PTHR43420">
    <property type="entry name" value="ACETYLTRANSFERASE"/>
    <property type="match status" value="1"/>
</dbReference>
<dbReference type="InterPro" id="IPR050680">
    <property type="entry name" value="YpeA/RimI_acetyltransf"/>
</dbReference>
<proteinExistence type="predicted"/>
<name>A0A1C3EPE5_9GAMM</name>
<dbReference type="RefSeq" id="WP_068900012.1">
    <property type="nucleotide sequence ID" value="NZ_JBHUIF010000013.1"/>
</dbReference>
<feature type="domain" description="N-acetyltransferase" evidence="3">
    <location>
        <begin position="1"/>
        <end position="134"/>
    </location>
</feature>
<protein>
    <recommendedName>
        <fullName evidence="3">N-acetyltransferase domain-containing protein</fullName>
    </recommendedName>
</protein>
<feature type="domain" description="N-acetyltransferase" evidence="3">
    <location>
        <begin position="161"/>
        <end position="308"/>
    </location>
</feature>
<evidence type="ECO:0000313" key="5">
    <source>
        <dbReference type="Proteomes" id="UP000094936"/>
    </source>
</evidence>
<organism evidence="4 5">
    <name type="scientific">Veronia pacifica</name>
    <dbReference type="NCBI Taxonomy" id="1080227"/>
    <lineage>
        <taxon>Bacteria</taxon>
        <taxon>Pseudomonadati</taxon>
        <taxon>Pseudomonadota</taxon>
        <taxon>Gammaproteobacteria</taxon>
        <taxon>Vibrionales</taxon>
        <taxon>Vibrionaceae</taxon>
        <taxon>Veronia</taxon>
    </lineage>
</organism>
<dbReference type="InterPro" id="IPR000182">
    <property type="entry name" value="GNAT_dom"/>
</dbReference>
<dbReference type="EMBL" id="LYBM01000006">
    <property type="protein sequence ID" value="ODA35110.1"/>
    <property type="molecule type" value="Genomic_DNA"/>
</dbReference>
<evidence type="ECO:0000256" key="2">
    <source>
        <dbReference type="ARBA" id="ARBA00023315"/>
    </source>
</evidence>
<keyword evidence="1" id="KW-0808">Transferase</keyword>
<evidence type="ECO:0000313" key="4">
    <source>
        <dbReference type="EMBL" id="ODA35110.1"/>
    </source>
</evidence>
<dbReference type="STRING" id="1080227.A8L45_05380"/>
<dbReference type="InterPro" id="IPR016181">
    <property type="entry name" value="Acyl_CoA_acyltransferase"/>
</dbReference>
<dbReference type="SUPFAM" id="SSF55729">
    <property type="entry name" value="Acyl-CoA N-acyltransferases (Nat)"/>
    <property type="match status" value="2"/>
</dbReference>
<keyword evidence="2" id="KW-0012">Acyltransferase</keyword>